<reference evidence="1" key="1">
    <citation type="journal article" date="2020" name="Cell">
        <title>Large-Scale Comparative Analyses of Tick Genomes Elucidate Their Genetic Diversity and Vector Capacities.</title>
        <authorList>
            <consortium name="Tick Genome and Microbiome Consortium (TIGMIC)"/>
            <person name="Jia N."/>
            <person name="Wang J."/>
            <person name="Shi W."/>
            <person name="Du L."/>
            <person name="Sun Y."/>
            <person name="Zhan W."/>
            <person name="Jiang J.F."/>
            <person name="Wang Q."/>
            <person name="Zhang B."/>
            <person name="Ji P."/>
            <person name="Bell-Sakyi L."/>
            <person name="Cui X.M."/>
            <person name="Yuan T.T."/>
            <person name="Jiang B.G."/>
            <person name="Yang W.F."/>
            <person name="Lam T.T."/>
            <person name="Chang Q.C."/>
            <person name="Ding S.J."/>
            <person name="Wang X.J."/>
            <person name="Zhu J.G."/>
            <person name="Ruan X.D."/>
            <person name="Zhao L."/>
            <person name="Wei J.T."/>
            <person name="Ye R.Z."/>
            <person name="Que T.C."/>
            <person name="Du C.H."/>
            <person name="Zhou Y.H."/>
            <person name="Cheng J.X."/>
            <person name="Dai P.F."/>
            <person name="Guo W.B."/>
            <person name="Han X.H."/>
            <person name="Huang E.J."/>
            <person name="Li L.F."/>
            <person name="Wei W."/>
            <person name="Gao Y.C."/>
            <person name="Liu J.Z."/>
            <person name="Shao H.Z."/>
            <person name="Wang X."/>
            <person name="Wang C.C."/>
            <person name="Yang T.C."/>
            <person name="Huo Q.B."/>
            <person name="Li W."/>
            <person name="Chen H.Y."/>
            <person name="Chen S.E."/>
            <person name="Zhou L.G."/>
            <person name="Ni X.B."/>
            <person name="Tian J.H."/>
            <person name="Sheng Y."/>
            <person name="Liu T."/>
            <person name="Pan Y.S."/>
            <person name="Xia L.Y."/>
            <person name="Li J."/>
            <person name="Zhao F."/>
            <person name="Cao W.C."/>
        </authorList>
    </citation>
    <scope>NUCLEOTIDE SEQUENCE</scope>
    <source>
        <strain evidence="1">Rmic-2018</strain>
    </source>
</reference>
<dbReference type="Proteomes" id="UP000821866">
    <property type="component" value="Chromosome 2"/>
</dbReference>
<proteinExistence type="predicted"/>
<keyword evidence="2" id="KW-1185">Reference proteome</keyword>
<name>A0A9J6EH84_RHIMP</name>
<reference evidence="1" key="2">
    <citation type="submission" date="2021-09" db="EMBL/GenBank/DDBJ databases">
        <authorList>
            <person name="Jia N."/>
            <person name="Wang J."/>
            <person name="Shi W."/>
            <person name="Du L."/>
            <person name="Sun Y."/>
            <person name="Zhan W."/>
            <person name="Jiang J."/>
            <person name="Wang Q."/>
            <person name="Zhang B."/>
            <person name="Ji P."/>
            <person name="Sakyi L.B."/>
            <person name="Cui X."/>
            <person name="Yuan T."/>
            <person name="Jiang B."/>
            <person name="Yang W."/>
            <person name="Lam T.T.-Y."/>
            <person name="Chang Q."/>
            <person name="Ding S."/>
            <person name="Wang X."/>
            <person name="Zhu J."/>
            <person name="Ruan X."/>
            <person name="Zhao L."/>
            <person name="Wei J."/>
            <person name="Que T."/>
            <person name="Du C."/>
            <person name="Cheng J."/>
            <person name="Dai P."/>
            <person name="Han X."/>
            <person name="Huang E."/>
            <person name="Gao Y."/>
            <person name="Liu J."/>
            <person name="Shao H."/>
            <person name="Ye R."/>
            <person name="Li L."/>
            <person name="Wei W."/>
            <person name="Wang X."/>
            <person name="Wang C."/>
            <person name="Huo Q."/>
            <person name="Li W."/>
            <person name="Guo W."/>
            <person name="Chen H."/>
            <person name="Chen S."/>
            <person name="Zhou L."/>
            <person name="Zhou L."/>
            <person name="Ni X."/>
            <person name="Tian J."/>
            <person name="Zhou Y."/>
            <person name="Sheng Y."/>
            <person name="Liu T."/>
            <person name="Pan Y."/>
            <person name="Xia L."/>
            <person name="Li J."/>
            <person name="Zhao F."/>
            <person name="Cao W."/>
        </authorList>
    </citation>
    <scope>NUCLEOTIDE SEQUENCE</scope>
    <source>
        <strain evidence="1">Rmic-2018</strain>
        <tissue evidence="1">Larvae</tissue>
    </source>
</reference>
<dbReference type="AlphaFoldDB" id="A0A9J6EH84"/>
<evidence type="ECO:0000313" key="2">
    <source>
        <dbReference type="Proteomes" id="UP000821866"/>
    </source>
</evidence>
<evidence type="ECO:0000313" key="1">
    <source>
        <dbReference type="EMBL" id="KAH8033666.1"/>
    </source>
</evidence>
<sequence>MVSSNTMGQKQEGRLRLLSCRDVILICFGIDSLKNNPEFDMPEVRHFCRSVAIILATIKSLRSHLLTLLYTATTKPMDASPQLGRIVAMESCAYGSTGGPRKDQGQCARGV</sequence>
<dbReference type="EMBL" id="JABSTU010000004">
    <property type="protein sequence ID" value="KAH8033666.1"/>
    <property type="molecule type" value="Genomic_DNA"/>
</dbReference>
<comment type="caution">
    <text evidence="1">The sequence shown here is derived from an EMBL/GenBank/DDBJ whole genome shotgun (WGS) entry which is preliminary data.</text>
</comment>
<dbReference type="VEuPathDB" id="VectorBase:LOC119162159"/>
<protein>
    <submittedName>
        <fullName evidence="1">Uncharacterized protein</fullName>
    </submittedName>
</protein>
<accession>A0A9J6EH84</accession>
<organism evidence="1 2">
    <name type="scientific">Rhipicephalus microplus</name>
    <name type="common">Cattle tick</name>
    <name type="synonym">Boophilus microplus</name>
    <dbReference type="NCBI Taxonomy" id="6941"/>
    <lineage>
        <taxon>Eukaryota</taxon>
        <taxon>Metazoa</taxon>
        <taxon>Ecdysozoa</taxon>
        <taxon>Arthropoda</taxon>
        <taxon>Chelicerata</taxon>
        <taxon>Arachnida</taxon>
        <taxon>Acari</taxon>
        <taxon>Parasitiformes</taxon>
        <taxon>Ixodida</taxon>
        <taxon>Ixodoidea</taxon>
        <taxon>Ixodidae</taxon>
        <taxon>Rhipicephalinae</taxon>
        <taxon>Rhipicephalus</taxon>
        <taxon>Boophilus</taxon>
    </lineage>
</organism>
<gene>
    <name evidence="1" type="ORF">HPB51_015012</name>
</gene>